<dbReference type="EMBL" id="CADCXW020000339">
    <property type="protein sequence ID" value="CAD1572448.1"/>
    <property type="molecule type" value="Genomic_DNA"/>
</dbReference>
<feature type="compositionally biased region" description="Basic residues" evidence="1">
    <location>
        <begin position="34"/>
        <end position="45"/>
    </location>
</feature>
<evidence type="ECO:0008006" key="3">
    <source>
        <dbReference type="Google" id="ProtNLM"/>
    </source>
</evidence>
<dbReference type="Gene3D" id="4.10.60.10">
    <property type="entry name" value="Zinc finger, CCHC-type"/>
    <property type="match status" value="1"/>
</dbReference>
<feature type="compositionally biased region" description="Basic and acidic residues" evidence="1">
    <location>
        <begin position="62"/>
        <end position="71"/>
    </location>
</feature>
<name>A0A6V7L7K1_9HYME</name>
<protein>
    <recommendedName>
        <fullName evidence="3">CCHC-type domain-containing protein</fullName>
    </recommendedName>
</protein>
<dbReference type="AlphaFoldDB" id="A0A6V7L7K1"/>
<organism evidence="2">
    <name type="scientific">Bracon brevicornis</name>
    <dbReference type="NCBI Taxonomy" id="1563983"/>
    <lineage>
        <taxon>Eukaryota</taxon>
        <taxon>Metazoa</taxon>
        <taxon>Ecdysozoa</taxon>
        <taxon>Arthropoda</taxon>
        <taxon>Hexapoda</taxon>
        <taxon>Insecta</taxon>
        <taxon>Pterygota</taxon>
        <taxon>Neoptera</taxon>
        <taxon>Endopterygota</taxon>
        <taxon>Hymenoptera</taxon>
        <taxon>Apocrita</taxon>
        <taxon>Ichneumonoidea</taxon>
        <taxon>Braconidae</taxon>
        <taxon>Braconinae</taxon>
        <taxon>Bracon</taxon>
    </lineage>
</organism>
<evidence type="ECO:0000313" key="2">
    <source>
        <dbReference type="EMBL" id="CAD1572448.1"/>
    </source>
</evidence>
<dbReference type="GO" id="GO:0008270">
    <property type="term" value="F:zinc ion binding"/>
    <property type="evidence" value="ECO:0007669"/>
    <property type="project" value="InterPro"/>
</dbReference>
<dbReference type="GO" id="GO:0003676">
    <property type="term" value="F:nucleic acid binding"/>
    <property type="evidence" value="ECO:0007669"/>
    <property type="project" value="InterPro"/>
</dbReference>
<feature type="region of interest" description="Disordered" evidence="1">
    <location>
        <begin position="1"/>
        <end position="86"/>
    </location>
</feature>
<accession>A0A6V7L7K1</accession>
<dbReference type="SUPFAM" id="SSF57756">
    <property type="entry name" value="Retrovirus zinc finger-like domains"/>
    <property type="match status" value="1"/>
</dbReference>
<sequence>MRRRGEPITPQGPEEAEYTERKLVTPPLSDTPKVKKAKRRTKKSTGKVQKVVSSMEVDDSPEQAREDEKWQEVVPRQETQERNQLARRERPSALILKPNGSATYADIVSKVKKDAALAEVGEEVKEVRKTKDGNVLLILKKNAADKVAEYRSAISDALADVAAATSGRAQQVLLEVTKLDSTVSKEQIFEALQTSLGEQNKIEPEAVMSIRMAFGGPSKVLLKLPLRIGKVLLKKQTIRVRWSNGRVREALKPLKSFKCWDYGHYGSKCTAEVDRSKLCMKCCKDGHKAADCSAQQPHCILWQANGKKETQHMQGIKNCPVFWKGQRALAQKGR</sequence>
<proteinExistence type="predicted"/>
<evidence type="ECO:0000256" key="1">
    <source>
        <dbReference type="SAM" id="MobiDB-lite"/>
    </source>
</evidence>
<gene>
    <name evidence="2" type="ORF">BBRV_LOCUS99501</name>
</gene>
<dbReference type="InterPro" id="IPR036875">
    <property type="entry name" value="Znf_CCHC_sf"/>
</dbReference>
<reference evidence="2" key="1">
    <citation type="submission" date="2020-07" db="EMBL/GenBank/DDBJ databases">
        <authorList>
            <person name="Ferguson B K."/>
        </authorList>
    </citation>
    <scope>NUCLEOTIDE SEQUENCE</scope>
    <source>
        <strain evidence="2">L06</strain>
    </source>
</reference>